<dbReference type="RefSeq" id="WP_310902264.1">
    <property type="nucleotide sequence ID" value="NZ_JAMQOS010000009.1"/>
</dbReference>
<evidence type="ECO:0000313" key="2">
    <source>
        <dbReference type="EMBL" id="MDS0284598.1"/>
    </source>
</evidence>
<name>A0ABU2FV24_9EURY</name>
<feature type="transmembrane region" description="Helical" evidence="1">
    <location>
        <begin position="36"/>
        <end position="54"/>
    </location>
</feature>
<evidence type="ECO:0000256" key="1">
    <source>
        <dbReference type="SAM" id="Phobius"/>
    </source>
</evidence>
<keyword evidence="1" id="KW-0812">Transmembrane</keyword>
<accession>A0ABU2FV24</accession>
<evidence type="ECO:0008006" key="4">
    <source>
        <dbReference type="Google" id="ProtNLM"/>
    </source>
</evidence>
<protein>
    <recommendedName>
        <fullName evidence="4">Phage holin family protein</fullName>
    </recommendedName>
</protein>
<sequence>MALVDSLVVFVVNLLVGALGIYVGARVIADFEDYSYAIVTALIAGFVWAVVAFFVGWIPLLGPLLALVAYLGVINARYPGGWVDAAGIAAIAWLASVVVLFVLGLIGFITFEATGVPGV</sequence>
<proteinExistence type="predicted"/>
<dbReference type="EMBL" id="JAMQOS010000009">
    <property type="protein sequence ID" value="MDS0284598.1"/>
    <property type="molecule type" value="Genomic_DNA"/>
</dbReference>
<gene>
    <name evidence="2" type="ORF">NDI86_21090</name>
</gene>
<feature type="transmembrane region" description="Helical" evidence="1">
    <location>
        <begin position="6"/>
        <end position="24"/>
    </location>
</feature>
<organism evidence="2 3">
    <name type="scientific">Haloarcula onubensis</name>
    <dbReference type="NCBI Taxonomy" id="2950539"/>
    <lineage>
        <taxon>Archaea</taxon>
        <taxon>Methanobacteriati</taxon>
        <taxon>Methanobacteriota</taxon>
        <taxon>Stenosarchaea group</taxon>
        <taxon>Halobacteria</taxon>
        <taxon>Halobacteriales</taxon>
        <taxon>Haloarculaceae</taxon>
        <taxon>Haloarcula</taxon>
    </lineage>
</organism>
<evidence type="ECO:0000313" key="3">
    <source>
        <dbReference type="Proteomes" id="UP001268864"/>
    </source>
</evidence>
<keyword evidence="3" id="KW-1185">Reference proteome</keyword>
<dbReference type="Proteomes" id="UP001268864">
    <property type="component" value="Unassembled WGS sequence"/>
</dbReference>
<comment type="caution">
    <text evidence="2">The sequence shown here is derived from an EMBL/GenBank/DDBJ whole genome shotgun (WGS) entry which is preliminary data.</text>
</comment>
<feature type="transmembrane region" description="Helical" evidence="1">
    <location>
        <begin position="60"/>
        <end position="78"/>
    </location>
</feature>
<keyword evidence="1" id="KW-0472">Membrane</keyword>
<feature type="transmembrane region" description="Helical" evidence="1">
    <location>
        <begin position="90"/>
        <end position="111"/>
    </location>
</feature>
<keyword evidence="1" id="KW-1133">Transmembrane helix</keyword>
<reference evidence="2 3" key="1">
    <citation type="submission" date="2022-06" db="EMBL/GenBank/DDBJ databases">
        <title>Halomicroarcula sp. a new haloarchaeum isolate from saline soil.</title>
        <authorList>
            <person name="Strakova D."/>
            <person name="Galisteo C."/>
            <person name="Sanchez-Porro C."/>
            <person name="Ventosa A."/>
        </authorList>
    </citation>
    <scope>NUCLEOTIDE SEQUENCE [LARGE SCALE GENOMIC DNA]</scope>
    <source>
        <strain evidence="2 3">S3CR25-11</strain>
    </source>
</reference>